<dbReference type="Proteomes" id="UP000722125">
    <property type="component" value="Unassembled WGS sequence"/>
</dbReference>
<sequence>MAQSFGPVELFALEFPSDRIPDEVKAELALLVASEQVRIVDLVVVRRPLDGDLEIIEIEQVGDELDIVDLQLAGGGLAGQEDIDEIADAVPPGASALVLVIEHLWMSGIANAVRSTGGVVLASERIPAEVVAAVVELAESDD</sequence>
<evidence type="ECO:0008006" key="3">
    <source>
        <dbReference type="Google" id="ProtNLM"/>
    </source>
</evidence>
<dbReference type="Pfam" id="PF19850">
    <property type="entry name" value="DUF6325"/>
    <property type="match status" value="1"/>
</dbReference>
<accession>A0ABS5TVN5</accession>
<dbReference type="RefSeq" id="WP_214346267.1">
    <property type="nucleotide sequence ID" value="NZ_JAHBOH010000001.1"/>
</dbReference>
<comment type="caution">
    <text evidence="1">The sequence shown here is derived from an EMBL/GenBank/DDBJ whole genome shotgun (WGS) entry which is preliminary data.</text>
</comment>
<organism evidence="1 2">
    <name type="scientific">Cellulomonas fulva</name>
    <dbReference type="NCBI Taxonomy" id="2835530"/>
    <lineage>
        <taxon>Bacteria</taxon>
        <taxon>Bacillati</taxon>
        <taxon>Actinomycetota</taxon>
        <taxon>Actinomycetes</taxon>
        <taxon>Micrococcales</taxon>
        <taxon>Cellulomonadaceae</taxon>
        <taxon>Cellulomonas</taxon>
    </lineage>
</organism>
<name>A0ABS5TVN5_9CELL</name>
<gene>
    <name evidence="1" type="ORF">KIN34_02630</name>
</gene>
<dbReference type="EMBL" id="JAHBOH010000001">
    <property type="protein sequence ID" value="MBT0993185.1"/>
    <property type="molecule type" value="Genomic_DNA"/>
</dbReference>
<dbReference type="InterPro" id="IPR046288">
    <property type="entry name" value="DUF6325"/>
</dbReference>
<reference evidence="1 2" key="1">
    <citation type="submission" date="2021-05" db="EMBL/GenBank/DDBJ databases">
        <title>Description of Cellulomonas sp. DKR-3 sp. nov.</title>
        <authorList>
            <person name="Dahal R.H."/>
            <person name="Chaudhary D.K."/>
        </authorList>
    </citation>
    <scope>NUCLEOTIDE SEQUENCE [LARGE SCALE GENOMIC DNA]</scope>
    <source>
        <strain evidence="1 2">DKR-3</strain>
    </source>
</reference>
<evidence type="ECO:0000313" key="2">
    <source>
        <dbReference type="Proteomes" id="UP000722125"/>
    </source>
</evidence>
<proteinExistence type="predicted"/>
<keyword evidence="2" id="KW-1185">Reference proteome</keyword>
<evidence type="ECO:0000313" key="1">
    <source>
        <dbReference type="EMBL" id="MBT0993185.1"/>
    </source>
</evidence>
<protein>
    <recommendedName>
        <fullName evidence="3">DUF1269 domain-containing family protein</fullName>
    </recommendedName>
</protein>